<gene>
    <name evidence="1" type="ORF">OG442_39305</name>
</gene>
<dbReference type="RefSeq" id="WP_329082203.1">
    <property type="nucleotide sequence ID" value="NZ_CP108849.2"/>
</dbReference>
<sequence length="60" mass="6433">MGLLQEQALSRRQLGANVRVPVRRRIGEEGQELTIALAGPEVFVGGLGTEPGVVGFEAFR</sequence>
<dbReference type="Proteomes" id="UP001432209">
    <property type="component" value="Chromosome"/>
</dbReference>
<reference evidence="1" key="1">
    <citation type="submission" date="2022-10" db="EMBL/GenBank/DDBJ databases">
        <title>The complete genomes of actinobacterial strains from the NBC collection.</title>
        <authorList>
            <person name="Joergensen T.S."/>
            <person name="Alvarez Arevalo M."/>
            <person name="Sterndorff E.B."/>
            <person name="Faurdal D."/>
            <person name="Vuksanovic O."/>
            <person name="Mourched A.-S."/>
            <person name="Charusanti P."/>
            <person name="Shaw S."/>
            <person name="Blin K."/>
            <person name="Weber T."/>
        </authorList>
    </citation>
    <scope>NUCLEOTIDE SEQUENCE</scope>
    <source>
        <strain evidence="1">NBC_01432</strain>
    </source>
</reference>
<dbReference type="GeneID" id="91339628"/>
<accession>A0ABZ2AHP1</accession>
<evidence type="ECO:0000313" key="2">
    <source>
        <dbReference type="Proteomes" id="UP001432209"/>
    </source>
</evidence>
<organism evidence="1 2">
    <name type="scientific">Streptomyces niveus</name>
    <name type="common">Streptomyces spheroides</name>
    <dbReference type="NCBI Taxonomy" id="193462"/>
    <lineage>
        <taxon>Bacteria</taxon>
        <taxon>Bacillati</taxon>
        <taxon>Actinomycetota</taxon>
        <taxon>Actinomycetes</taxon>
        <taxon>Kitasatosporales</taxon>
        <taxon>Streptomycetaceae</taxon>
        <taxon>Streptomyces</taxon>
    </lineage>
</organism>
<name>A0ABZ2AHP1_STRNV</name>
<proteinExistence type="predicted"/>
<protein>
    <submittedName>
        <fullName evidence="1">Uncharacterized protein</fullName>
    </submittedName>
</protein>
<evidence type="ECO:0000313" key="1">
    <source>
        <dbReference type="EMBL" id="WUX57109.1"/>
    </source>
</evidence>
<keyword evidence="2" id="KW-1185">Reference proteome</keyword>
<dbReference type="EMBL" id="CP109495">
    <property type="protein sequence ID" value="WUX57109.1"/>
    <property type="molecule type" value="Genomic_DNA"/>
</dbReference>